<dbReference type="Gene3D" id="3.40.50.720">
    <property type="entry name" value="NAD(P)-binding Rossmann-like Domain"/>
    <property type="match status" value="1"/>
</dbReference>
<sequence length="342" mass="39089">MKKKFEDYNKPMKERILVAGAGGFIGHHMVRYLKKKGYWVRGVDIKLPEYSSPDEADKFYPLDLRELHNCLTATVRIDKVYQFAADMGGMYFITNNKALVMRDSGLINMNMAEACRINKVKRIFYSSSACIYPEFKQLDSEVTPLKESDAYPAQPDTTYGWEKLFSEILYKSYESDYGLEVRIARYHNIYGPEGTYKGGRQKAPADFCRQVALAGPKDKIQLINDGLQTRSFCYIDDCVEGTYRLMESNFAEPLNIGSDRLVTINELADMVCKAANKKLGKKYNPGPQGVRGRNADLTLCKKVLKWEPQVSLEIGLKKTYKWIQAELKKTGTDKNKKLKVYS</sequence>
<dbReference type="SUPFAM" id="SSF51735">
    <property type="entry name" value="NAD(P)-binding Rossmann-fold domains"/>
    <property type="match status" value="1"/>
</dbReference>
<dbReference type="InterPro" id="IPR001509">
    <property type="entry name" value="Epimerase_deHydtase"/>
</dbReference>
<accession>A0A0G1M792</accession>
<dbReference type="Gene3D" id="3.90.25.10">
    <property type="entry name" value="UDP-galactose 4-epimerase, domain 1"/>
    <property type="match status" value="1"/>
</dbReference>
<dbReference type="InterPro" id="IPR036291">
    <property type="entry name" value="NAD(P)-bd_dom_sf"/>
</dbReference>
<dbReference type="EMBL" id="LCIZ01000003">
    <property type="protein sequence ID" value="KKT67794.1"/>
    <property type="molecule type" value="Genomic_DNA"/>
</dbReference>
<dbReference type="PANTHER" id="PTHR43574">
    <property type="entry name" value="EPIMERASE-RELATED"/>
    <property type="match status" value="1"/>
</dbReference>
<evidence type="ECO:0000259" key="2">
    <source>
        <dbReference type="Pfam" id="PF01370"/>
    </source>
</evidence>
<dbReference type="Pfam" id="PF01370">
    <property type="entry name" value="Epimerase"/>
    <property type="match status" value="1"/>
</dbReference>
<organism evidence="3 4">
    <name type="scientific">Candidatus Curtissbacteria bacterium GW2011_GWC1_44_33</name>
    <dbReference type="NCBI Taxonomy" id="1618413"/>
    <lineage>
        <taxon>Bacteria</taxon>
        <taxon>Candidatus Curtissiibacteriota</taxon>
    </lineage>
</organism>
<proteinExistence type="predicted"/>
<evidence type="ECO:0000313" key="3">
    <source>
        <dbReference type="EMBL" id="KKT67794.1"/>
    </source>
</evidence>
<dbReference type="AlphaFoldDB" id="A0A0G1M792"/>
<keyword evidence="1" id="KW-0520">NAD</keyword>
<evidence type="ECO:0000256" key="1">
    <source>
        <dbReference type="ARBA" id="ARBA00023027"/>
    </source>
</evidence>
<feature type="domain" description="NAD-dependent epimerase/dehydratase" evidence="2">
    <location>
        <begin position="16"/>
        <end position="257"/>
    </location>
</feature>
<gene>
    <name evidence="3" type="ORF">UW61_C0003G0003</name>
</gene>
<reference evidence="3 4" key="1">
    <citation type="journal article" date="2015" name="Nature">
        <title>rRNA introns, odd ribosomes, and small enigmatic genomes across a large radiation of phyla.</title>
        <authorList>
            <person name="Brown C.T."/>
            <person name="Hug L.A."/>
            <person name="Thomas B.C."/>
            <person name="Sharon I."/>
            <person name="Castelle C.J."/>
            <person name="Singh A."/>
            <person name="Wilkins M.J."/>
            <person name="Williams K.H."/>
            <person name="Banfield J.F."/>
        </authorList>
    </citation>
    <scope>NUCLEOTIDE SEQUENCE [LARGE SCALE GENOMIC DNA]</scope>
</reference>
<comment type="caution">
    <text evidence="3">The sequence shown here is derived from an EMBL/GenBank/DDBJ whole genome shotgun (WGS) entry which is preliminary data.</text>
</comment>
<protein>
    <submittedName>
        <fullName evidence="3">NAD-dependent epimerase/dehydratase</fullName>
    </submittedName>
</protein>
<dbReference type="PATRIC" id="fig|1618413.3.peg.33"/>
<dbReference type="Proteomes" id="UP000033901">
    <property type="component" value="Unassembled WGS sequence"/>
</dbReference>
<name>A0A0G1M792_9BACT</name>
<evidence type="ECO:0000313" key="4">
    <source>
        <dbReference type="Proteomes" id="UP000033901"/>
    </source>
</evidence>